<keyword evidence="10" id="KW-1185">Reference proteome</keyword>
<keyword evidence="3" id="KW-1003">Cell membrane</keyword>
<feature type="transmembrane region" description="Helical" evidence="7">
    <location>
        <begin position="286"/>
        <end position="311"/>
    </location>
</feature>
<dbReference type="PANTHER" id="PTHR43005:SF1">
    <property type="entry name" value="SPERMIDINE_PUTRESCINE TRANSPORT SYSTEM PERMEASE PROTEIN"/>
    <property type="match status" value="1"/>
</dbReference>
<dbReference type="InterPro" id="IPR000515">
    <property type="entry name" value="MetI-like"/>
</dbReference>
<evidence type="ECO:0000256" key="6">
    <source>
        <dbReference type="ARBA" id="ARBA00023136"/>
    </source>
</evidence>
<comment type="similarity">
    <text evidence="7">Belongs to the binding-protein-dependent transport system permease family.</text>
</comment>
<comment type="caution">
    <text evidence="9">The sequence shown here is derived from an EMBL/GenBank/DDBJ whole genome shotgun (WGS) entry which is preliminary data.</text>
</comment>
<evidence type="ECO:0000256" key="4">
    <source>
        <dbReference type="ARBA" id="ARBA00022692"/>
    </source>
</evidence>
<evidence type="ECO:0000256" key="2">
    <source>
        <dbReference type="ARBA" id="ARBA00022448"/>
    </source>
</evidence>
<evidence type="ECO:0000256" key="1">
    <source>
        <dbReference type="ARBA" id="ARBA00004651"/>
    </source>
</evidence>
<feature type="transmembrane region" description="Helical" evidence="7">
    <location>
        <begin position="97"/>
        <end position="118"/>
    </location>
</feature>
<evidence type="ECO:0000259" key="8">
    <source>
        <dbReference type="PROSITE" id="PS50928"/>
    </source>
</evidence>
<evidence type="ECO:0000256" key="3">
    <source>
        <dbReference type="ARBA" id="ARBA00022475"/>
    </source>
</evidence>
<dbReference type="InterPro" id="IPR035906">
    <property type="entry name" value="MetI-like_sf"/>
</dbReference>
<dbReference type="SUPFAM" id="SSF160964">
    <property type="entry name" value="MalF N-terminal region-like"/>
    <property type="match status" value="1"/>
</dbReference>
<evidence type="ECO:0000313" key="9">
    <source>
        <dbReference type="EMBL" id="OXT02761.1"/>
    </source>
</evidence>
<dbReference type="AlphaFoldDB" id="A0A231V413"/>
<dbReference type="EMBL" id="NBYO01000001">
    <property type="protein sequence ID" value="OXT02761.1"/>
    <property type="molecule type" value="Genomic_DNA"/>
</dbReference>
<name>A0A231V413_9HYPH</name>
<keyword evidence="5 7" id="KW-1133">Transmembrane helix</keyword>
<feature type="transmembrane region" description="Helical" evidence="7">
    <location>
        <begin position="190"/>
        <end position="208"/>
    </location>
</feature>
<evidence type="ECO:0000313" key="10">
    <source>
        <dbReference type="Proteomes" id="UP000215405"/>
    </source>
</evidence>
<dbReference type="Gene3D" id="1.10.3720.10">
    <property type="entry name" value="MetI-like"/>
    <property type="match status" value="1"/>
</dbReference>
<dbReference type="SUPFAM" id="SSF161098">
    <property type="entry name" value="MetI-like"/>
    <property type="match status" value="1"/>
</dbReference>
<dbReference type="Proteomes" id="UP000215405">
    <property type="component" value="Unassembled WGS sequence"/>
</dbReference>
<reference evidence="10" key="1">
    <citation type="journal article" date="2017" name="Int. J. Syst. Evol. Microbiol.">
        <title>Notoacmeibacter marinus gen. nov., sp. nov., isolated from the gut of a limpet and proposal of Notoacmeibacteraceae fam. nov. in the order Rhizobiales of the class Alphaproteobacteria.</title>
        <authorList>
            <person name="Huang Z."/>
            <person name="Guo F."/>
            <person name="Lai Q."/>
        </authorList>
    </citation>
    <scope>NUCLEOTIDE SEQUENCE [LARGE SCALE GENOMIC DNA]</scope>
    <source>
        <strain evidence="10">XMTR2A4</strain>
    </source>
</reference>
<proteinExistence type="inferred from homology"/>
<dbReference type="CDD" id="cd06261">
    <property type="entry name" value="TM_PBP2"/>
    <property type="match status" value="1"/>
</dbReference>
<keyword evidence="2 7" id="KW-0813">Transport</keyword>
<feature type="transmembrane region" description="Helical" evidence="7">
    <location>
        <begin position="130"/>
        <end position="150"/>
    </location>
</feature>
<dbReference type="GO" id="GO:0005886">
    <property type="term" value="C:plasma membrane"/>
    <property type="evidence" value="ECO:0007669"/>
    <property type="project" value="UniProtKB-SubCell"/>
</dbReference>
<accession>A0A231V413</accession>
<evidence type="ECO:0000256" key="5">
    <source>
        <dbReference type="ARBA" id="ARBA00022989"/>
    </source>
</evidence>
<dbReference type="GO" id="GO:0055085">
    <property type="term" value="P:transmembrane transport"/>
    <property type="evidence" value="ECO:0007669"/>
    <property type="project" value="InterPro"/>
</dbReference>
<sequence length="315" mass="35502">MKKYCTNVSDVQSSAQNARNGRGGLRVGVLSWDRPWIWLLPLTAMLVAFTIMPLLYNIWLSFHEYHTFSRELRWVGGANWAQLVADARMWEALGITLFYFAVTLTVQVILGMAIALLLDDDEIGFGFLRTLLTLTLVVPPAIAGMMFLLIEDPEFGVLTYVLEQLGLLDKTTPILATASTAIWGVMLVDIWQWTPFMVLIFLAGLRSLPPEPYEAAMLDGASAFTVFRRITLPLMQKVIAVAVLIRGIDIFRMFDYVFVMTSGGPGTSTYTLSLYSWQQTFSFIKWGYGATLSLFTLLIILIVANLFIWVAKVRW</sequence>
<organism evidence="9 10">
    <name type="scientific">Notoacmeibacter marinus</name>
    <dbReference type="NCBI Taxonomy" id="1876515"/>
    <lineage>
        <taxon>Bacteria</taxon>
        <taxon>Pseudomonadati</taxon>
        <taxon>Pseudomonadota</taxon>
        <taxon>Alphaproteobacteria</taxon>
        <taxon>Hyphomicrobiales</taxon>
        <taxon>Notoacmeibacteraceae</taxon>
        <taxon>Notoacmeibacter</taxon>
    </lineage>
</organism>
<protein>
    <submittedName>
        <fullName evidence="9">ABC transporter permease</fullName>
    </submittedName>
</protein>
<comment type="subcellular location">
    <subcellularLocation>
        <location evidence="1 7">Cell membrane</location>
        <topology evidence="1 7">Multi-pass membrane protein</topology>
    </subcellularLocation>
</comment>
<evidence type="ECO:0000256" key="7">
    <source>
        <dbReference type="RuleBase" id="RU363032"/>
    </source>
</evidence>
<dbReference type="Pfam" id="PF00528">
    <property type="entry name" value="BPD_transp_1"/>
    <property type="match status" value="1"/>
</dbReference>
<dbReference type="PANTHER" id="PTHR43005">
    <property type="entry name" value="BLR7065 PROTEIN"/>
    <property type="match status" value="1"/>
</dbReference>
<keyword evidence="4 7" id="KW-0812">Transmembrane</keyword>
<dbReference type="PROSITE" id="PS50928">
    <property type="entry name" value="ABC_TM1"/>
    <property type="match status" value="1"/>
</dbReference>
<feature type="transmembrane region" description="Helical" evidence="7">
    <location>
        <begin position="36"/>
        <end position="59"/>
    </location>
</feature>
<keyword evidence="6 7" id="KW-0472">Membrane</keyword>
<gene>
    <name evidence="9" type="ORF">B7H23_07795</name>
</gene>
<feature type="domain" description="ABC transmembrane type-1" evidence="8">
    <location>
        <begin position="93"/>
        <end position="307"/>
    </location>
</feature>